<feature type="compositionally biased region" description="Pro residues" evidence="1">
    <location>
        <begin position="752"/>
        <end position="761"/>
    </location>
</feature>
<organism evidence="3 4">
    <name type="scientific">Gimesia algae</name>
    <dbReference type="NCBI Taxonomy" id="2527971"/>
    <lineage>
        <taxon>Bacteria</taxon>
        <taxon>Pseudomonadati</taxon>
        <taxon>Planctomycetota</taxon>
        <taxon>Planctomycetia</taxon>
        <taxon>Planctomycetales</taxon>
        <taxon>Planctomycetaceae</taxon>
        <taxon>Gimesia</taxon>
    </lineage>
</organism>
<sequence length="773" mass="86658">MSHNKKNSENENTDQKQFVYDLREFHRTEEGTFEEVAVKNGKPVYRPLASHAISISKIFFKINNRGVDVLYELRFRTGRGPVVVRVSHTDLNDEKSFLNIAPPGFSLASIHRAFHKLREMLMLDIKKAKHVAVLTQLGWFRWKGKPIFAHAGGIICSEMDVSGVTCDSNIGTSQIFALTDIDEACSDVPILVDRDISIEEIYVELPEQFSKYKFDEPKSKKEIQKAVKNTLSLLKLGDANVTYITVAAVFFAALRNPRFALFLYGETGSLKTAFAMLLLSFFVKDPQESDLASFKSTENALRARFSASGNVPVVVDDFIEPPGSRQSSPMVQKADNVIRSIVNANGKERAAQDGSLRPNDRPLGLIIVTGEQFPSGLESLKRRTVNVQIDQSCFEEAIQGSRPNRFSDIQQLAADGTFTKSMAAFLAWSAKDNDMLQEYLNDPGHGLKMNDKLHRRLPDAANDILSGMGAFLTFAYDLEVISNEEFNEHATAMREAVDAMLDRAYLESLEDCPTEAFSHLLKSSMSSLNCHIEVEDIEYYVDQDEAIPLQLLGYTIQETQVEQEIESDDGAGVETEWVTKTVYRPHGSRIGTLKNECIDLIPEAALAAANSIANRSGTSILPNKKSFGKNLAAENWIATKDKDRNTCTVRVGSVTMGVWRIHAFRLFEPHLAWGTFDVEYYNEMSAVQRQQEREKQRNGRIQKFRERLANYQADQLLNPHLTEEDRQNLITPDPPEDGDMSGKDGSSNQSKPYPPQTPPIPGHDDMDEHGLLA</sequence>
<dbReference type="KEGG" id="gax:Pan161_18250"/>
<keyword evidence="4" id="KW-1185">Reference proteome</keyword>
<name>A0A517VAY8_9PLAN</name>
<feature type="region of interest" description="Disordered" evidence="1">
    <location>
        <begin position="716"/>
        <end position="773"/>
    </location>
</feature>
<reference evidence="3 4" key="1">
    <citation type="submission" date="2019-02" db="EMBL/GenBank/DDBJ databases">
        <title>Deep-cultivation of Planctomycetes and their phenomic and genomic characterization uncovers novel biology.</title>
        <authorList>
            <person name="Wiegand S."/>
            <person name="Jogler M."/>
            <person name="Boedeker C."/>
            <person name="Pinto D."/>
            <person name="Vollmers J."/>
            <person name="Rivas-Marin E."/>
            <person name="Kohn T."/>
            <person name="Peeters S.H."/>
            <person name="Heuer A."/>
            <person name="Rast P."/>
            <person name="Oberbeckmann S."/>
            <person name="Bunk B."/>
            <person name="Jeske O."/>
            <person name="Meyerdierks A."/>
            <person name="Storesund J.E."/>
            <person name="Kallscheuer N."/>
            <person name="Luecker S."/>
            <person name="Lage O.M."/>
            <person name="Pohl T."/>
            <person name="Merkel B.J."/>
            <person name="Hornburger P."/>
            <person name="Mueller R.-W."/>
            <person name="Bruemmer F."/>
            <person name="Labrenz M."/>
            <person name="Spormann A.M."/>
            <person name="Op den Camp H."/>
            <person name="Overmann J."/>
            <person name="Amann R."/>
            <person name="Jetten M.S.M."/>
            <person name="Mascher T."/>
            <person name="Medema M.H."/>
            <person name="Devos D.P."/>
            <person name="Kaster A.-K."/>
            <person name="Ovreas L."/>
            <person name="Rohde M."/>
            <person name="Galperin M.Y."/>
            <person name="Jogler C."/>
        </authorList>
    </citation>
    <scope>NUCLEOTIDE SEQUENCE [LARGE SCALE GENOMIC DNA]</scope>
    <source>
        <strain evidence="3 4">Pan161</strain>
    </source>
</reference>
<protein>
    <recommendedName>
        <fullName evidence="2">DUF927 domain-containing protein</fullName>
    </recommendedName>
</protein>
<proteinExistence type="predicted"/>
<gene>
    <name evidence="3" type="ORF">Pan161_18250</name>
</gene>
<dbReference type="InterPro" id="IPR009270">
    <property type="entry name" value="DUF927"/>
</dbReference>
<dbReference type="Proteomes" id="UP000316855">
    <property type="component" value="Chromosome"/>
</dbReference>
<feature type="compositionally biased region" description="Basic and acidic residues" evidence="1">
    <location>
        <begin position="762"/>
        <end position="773"/>
    </location>
</feature>
<evidence type="ECO:0000259" key="2">
    <source>
        <dbReference type="Pfam" id="PF06048"/>
    </source>
</evidence>
<feature type="domain" description="DUF927" evidence="2">
    <location>
        <begin position="237"/>
        <end position="359"/>
    </location>
</feature>
<evidence type="ECO:0000313" key="3">
    <source>
        <dbReference type="EMBL" id="QDT90175.1"/>
    </source>
</evidence>
<dbReference type="AlphaFoldDB" id="A0A517VAY8"/>
<dbReference type="Pfam" id="PF06048">
    <property type="entry name" value="DUF927"/>
    <property type="match status" value="1"/>
</dbReference>
<accession>A0A517VAY8</accession>
<evidence type="ECO:0000313" key="4">
    <source>
        <dbReference type="Proteomes" id="UP000316855"/>
    </source>
</evidence>
<dbReference type="RefSeq" id="WP_197995781.1">
    <property type="nucleotide sequence ID" value="NZ_CP036343.1"/>
</dbReference>
<dbReference type="EMBL" id="CP036343">
    <property type="protein sequence ID" value="QDT90175.1"/>
    <property type="molecule type" value="Genomic_DNA"/>
</dbReference>
<evidence type="ECO:0000256" key="1">
    <source>
        <dbReference type="SAM" id="MobiDB-lite"/>
    </source>
</evidence>